<dbReference type="EMBL" id="CAJPIZ010016907">
    <property type="protein sequence ID" value="CAG2115882.1"/>
    <property type="molecule type" value="Genomic_DNA"/>
</dbReference>
<dbReference type="AlphaFoldDB" id="A0A7R9Q909"/>
<organism evidence="1">
    <name type="scientific">Medioppia subpectinata</name>
    <dbReference type="NCBI Taxonomy" id="1979941"/>
    <lineage>
        <taxon>Eukaryota</taxon>
        <taxon>Metazoa</taxon>
        <taxon>Ecdysozoa</taxon>
        <taxon>Arthropoda</taxon>
        <taxon>Chelicerata</taxon>
        <taxon>Arachnida</taxon>
        <taxon>Acari</taxon>
        <taxon>Acariformes</taxon>
        <taxon>Sarcoptiformes</taxon>
        <taxon>Oribatida</taxon>
        <taxon>Brachypylina</taxon>
        <taxon>Oppioidea</taxon>
        <taxon>Oppiidae</taxon>
        <taxon>Medioppia</taxon>
    </lineage>
</organism>
<keyword evidence="2" id="KW-1185">Reference proteome</keyword>
<feature type="non-terminal residue" evidence="1">
    <location>
        <position position="75"/>
    </location>
</feature>
<proteinExistence type="predicted"/>
<name>A0A7R9Q909_9ACAR</name>
<reference evidence="1" key="1">
    <citation type="submission" date="2020-11" db="EMBL/GenBank/DDBJ databases">
        <authorList>
            <person name="Tran Van P."/>
        </authorList>
    </citation>
    <scope>NUCLEOTIDE SEQUENCE</scope>
</reference>
<sequence length="75" mass="8692">MHSELVFEYNCKTHHNLIDNNNTCFYRVFCGHKMPPKMPAKPKIKPRIAANGYRLCDPFSAGQVLIDSNNKQWVL</sequence>
<gene>
    <name evidence="1" type="ORF">OSB1V03_LOCUS15843</name>
</gene>
<accession>A0A7R9Q909</accession>
<evidence type="ECO:0000313" key="2">
    <source>
        <dbReference type="Proteomes" id="UP000759131"/>
    </source>
</evidence>
<evidence type="ECO:0000313" key="1">
    <source>
        <dbReference type="EMBL" id="CAD7635452.1"/>
    </source>
</evidence>
<protein>
    <submittedName>
        <fullName evidence="1">Uncharacterized protein</fullName>
    </submittedName>
</protein>
<dbReference type="Proteomes" id="UP000759131">
    <property type="component" value="Unassembled WGS sequence"/>
</dbReference>
<dbReference type="EMBL" id="OC871482">
    <property type="protein sequence ID" value="CAD7635452.1"/>
    <property type="molecule type" value="Genomic_DNA"/>
</dbReference>